<name>A0A1Q6DWG7_METT1</name>
<proteinExistence type="predicted"/>
<comment type="caution">
    <text evidence="1">The sequence shown here is derived from an EMBL/GenBank/DDBJ whole genome shotgun (WGS) entry which is preliminary data.</text>
</comment>
<evidence type="ECO:0000313" key="2">
    <source>
        <dbReference type="Proteomes" id="UP000185744"/>
    </source>
</evidence>
<dbReference type="AlphaFoldDB" id="A0A1Q6DWG7"/>
<protein>
    <submittedName>
        <fullName evidence="1">Uncharacterized protein</fullName>
    </submittedName>
</protein>
<accession>A0A1Q6DWG7</accession>
<dbReference type="STRING" id="1903181.BTN85_1149"/>
<dbReference type="EMBL" id="MSDW01000001">
    <property type="protein sequence ID" value="OKY78652.1"/>
    <property type="molecule type" value="Genomic_DNA"/>
</dbReference>
<gene>
    <name evidence="1" type="ORF">BTN85_1149</name>
</gene>
<organism evidence="1 2">
    <name type="scientific">Methanohalarchaeum thermophilum</name>
    <dbReference type="NCBI Taxonomy" id="1903181"/>
    <lineage>
        <taxon>Archaea</taxon>
        <taxon>Methanobacteriati</taxon>
        <taxon>Methanobacteriota</taxon>
        <taxon>Methanonatronarchaeia</taxon>
        <taxon>Methanonatronarchaeales</taxon>
        <taxon>Methanonatronarchaeaceae</taxon>
        <taxon>Candidatus Methanohalarchaeum</taxon>
    </lineage>
</organism>
<sequence>MKIELKIDEEKIPLNRFVSSVLKNILIGVIKELHGIEENWKNIEINIKKEEK</sequence>
<dbReference type="Proteomes" id="UP000185744">
    <property type="component" value="Unassembled WGS sequence"/>
</dbReference>
<dbReference type="InParanoid" id="A0A1Q6DWG7"/>
<reference evidence="1" key="1">
    <citation type="submission" date="2016-12" db="EMBL/GenBank/DDBJ databases">
        <title>Discovery of methanogenic haloarchaea.</title>
        <authorList>
            <person name="Sorokin D.Y."/>
            <person name="Makarova K.S."/>
            <person name="Abbas B."/>
            <person name="Ferrer M."/>
            <person name="Golyshin P.N."/>
        </authorList>
    </citation>
    <scope>NUCLEOTIDE SEQUENCE [LARGE SCALE GENOMIC DNA]</scope>
    <source>
        <strain evidence="1">HMET1</strain>
    </source>
</reference>
<keyword evidence="2" id="KW-1185">Reference proteome</keyword>
<evidence type="ECO:0000313" key="1">
    <source>
        <dbReference type="EMBL" id="OKY78652.1"/>
    </source>
</evidence>